<evidence type="ECO:0000313" key="3">
    <source>
        <dbReference type="Proteomes" id="UP000229897"/>
    </source>
</evidence>
<keyword evidence="1" id="KW-1133">Transmembrane helix</keyword>
<evidence type="ECO:0000313" key="2">
    <source>
        <dbReference type="EMBL" id="ATQ79112.1"/>
    </source>
</evidence>
<dbReference type="Pfam" id="PF07963">
    <property type="entry name" value="N_methyl"/>
    <property type="match status" value="1"/>
</dbReference>
<organism evidence="2 3">
    <name type="scientific">Massilia violaceinigra</name>
    <dbReference type="NCBI Taxonomy" id="2045208"/>
    <lineage>
        <taxon>Bacteria</taxon>
        <taxon>Pseudomonadati</taxon>
        <taxon>Pseudomonadota</taxon>
        <taxon>Betaproteobacteria</taxon>
        <taxon>Burkholderiales</taxon>
        <taxon>Oxalobacteraceae</taxon>
        <taxon>Telluria group</taxon>
        <taxon>Massilia</taxon>
    </lineage>
</organism>
<gene>
    <name evidence="2" type="ORF">CR152_25590</name>
</gene>
<name>A0A2D2DVY5_9BURK</name>
<dbReference type="Proteomes" id="UP000229897">
    <property type="component" value="Chromosome"/>
</dbReference>
<sequence>MQSHGKFIRTAQAGFTLIELIVVIVILGILAATALPKFADLGGDARAATMKAGKGSLEAVSAMVHGKYLIAPTAAVSLEGTSVTVTNGYPAGNAALLEAAGLKDTDYQLITTAQSSANTPTTVAGEVAIVPLSVSGTVKGLNCYVHYKPAVAAVAPATDATPPVITVKATSC</sequence>
<keyword evidence="1" id="KW-0472">Membrane</keyword>
<accession>A0A2D2DVY5</accession>
<dbReference type="AlphaFoldDB" id="A0A2D2DVY5"/>
<evidence type="ECO:0008006" key="4">
    <source>
        <dbReference type="Google" id="ProtNLM"/>
    </source>
</evidence>
<dbReference type="PROSITE" id="PS00409">
    <property type="entry name" value="PROKAR_NTER_METHYL"/>
    <property type="match status" value="1"/>
</dbReference>
<dbReference type="InterPro" id="IPR012902">
    <property type="entry name" value="N_methyl_site"/>
</dbReference>
<dbReference type="NCBIfam" id="TIGR02532">
    <property type="entry name" value="IV_pilin_GFxxxE"/>
    <property type="match status" value="1"/>
</dbReference>
<protein>
    <recommendedName>
        <fullName evidence="4">Mannose-sensitive hemagglutinin a</fullName>
    </recommendedName>
</protein>
<reference evidence="2" key="1">
    <citation type="submission" date="2017-10" db="EMBL/GenBank/DDBJ databases">
        <title>Massilia psychrophilum sp. nov., a novel purple-pigmented bacterium isolated from Tianshan glacier, Xinjiang Municipality, China.</title>
        <authorList>
            <person name="Wang H."/>
        </authorList>
    </citation>
    <scope>NUCLEOTIDE SEQUENCE [LARGE SCALE GENOMIC DNA]</scope>
    <source>
        <strain evidence="2">B2</strain>
    </source>
</reference>
<keyword evidence="1" id="KW-0812">Transmembrane</keyword>
<dbReference type="SUPFAM" id="SSF54523">
    <property type="entry name" value="Pili subunits"/>
    <property type="match status" value="1"/>
</dbReference>
<dbReference type="KEGG" id="mass:CR152_25590"/>
<keyword evidence="3" id="KW-1185">Reference proteome</keyword>
<dbReference type="InterPro" id="IPR045584">
    <property type="entry name" value="Pilin-like"/>
</dbReference>
<proteinExistence type="predicted"/>
<feature type="transmembrane region" description="Helical" evidence="1">
    <location>
        <begin position="12"/>
        <end position="35"/>
    </location>
</feature>
<evidence type="ECO:0000256" key="1">
    <source>
        <dbReference type="SAM" id="Phobius"/>
    </source>
</evidence>
<dbReference type="Gene3D" id="3.30.700.10">
    <property type="entry name" value="Glycoprotein, Type 4 Pilin"/>
    <property type="match status" value="1"/>
</dbReference>
<dbReference type="EMBL" id="CP024608">
    <property type="protein sequence ID" value="ATQ79112.1"/>
    <property type="molecule type" value="Genomic_DNA"/>
</dbReference>